<keyword evidence="1" id="KW-0472">Membrane</keyword>
<keyword evidence="1" id="KW-0812">Transmembrane</keyword>
<evidence type="ECO:0000313" key="2">
    <source>
        <dbReference type="EMBL" id="PIQ88526.1"/>
    </source>
</evidence>
<sequence length="170" mass="18538">MLIPENFIMPFLLSVGITGLLVGLIIAFRPSLLANLSKRLNSRVIDLNNAQKALEKTREMDGLIVGYSRLIGVVFLVMAVIIFILAMRVNVSFPTTIAILISAFGLIFVFKPSTLANISTSLNKNVIPPSLEDSLDKEMDFDSWVVKNSKLIGAIIVVLSIIVLVLAALL</sequence>
<comment type="caution">
    <text evidence="2">The sequence shown here is derived from an EMBL/GenBank/DDBJ whole genome shotgun (WGS) entry which is preliminary data.</text>
</comment>
<protein>
    <submittedName>
        <fullName evidence="2">Uncharacterized protein</fullName>
    </submittedName>
</protein>
<reference evidence="2 3" key="1">
    <citation type="submission" date="2017-09" db="EMBL/GenBank/DDBJ databases">
        <title>Depth-based differentiation of microbial function through sediment-hosted aquifers and enrichment of novel symbionts in the deep terrestrial subsurface.</title>
        <authorList>
            <person name="Probst A.J."/>
            <person name="Ladd B."/>
            <person name="Jarett J.K."/>
            <person name="Geller-Mcgrath D.E."/>
            <person name="Sieber C.M."/>
            <person name="Emerson J.B."/>
            <person name="Anantharaman K."/>
            <person name="Thomas B.C."/>
            <person name="Malmstrom R."/>
            <person name="Stieglmeier M."/>
            <person name="Klingl A."/>
            <person name="Woyke T."/>
            <person name="Ryan C.M."/>
            <person name="Banfield J.F."/>
        </authorList>
    </citation>
    <scope>NUCLEOTIDE SEQUENCE [LARGE SCALE GENOMIC DNA]</scope>
    <source>
        <strain evidence="2">CG11_big_fil_rev_8_21_14_0_20_42_13</strain>
    </source>
</reference>
<name>A0A2H0LVY9_9BACT</name>
<dbReference type="Proteomes" id="UP000229641">
    <property type="component" value="Unassembled WGS sequence"/>
</dbReference>
<dbReference type="AlphaFoldDB" id="A0A2H0LVY9"/>
<feature type="transmembrane region" description="Helical" evidence="1">
    <location>
        <begin position="151"/>
        <end position="169"/>
    </location>
</feature>
<evidence type="ECO:0000256" key="1">
    <source>
        <dbReference type="SAM" id="Phobius"/>
    </source>
</evidence>
<feature type="transmembrane region" description="Helical" evidence="1">
    <location>
        <begin position="7"/>
        <end position="28"/>
    </location>
</feature>
<organism evidence="2 3">
    <name type="scientific">Candidatus Ghiorseimicrobium undicola</name>
    <dbReference type="NCBI Taxonomy" id="1974746"/>
    <lineage>
        <taxon>Bacteria</taxon>
        <taxon>Pseudomonadati</taxon>
        <taxon>Candidatus Omnitrophota</taxon>
        <taxon>Candidatus Ghiorseimicrobium</taxon>
    </lineage>
</organism>
<gene>
    <name evidence="2" type="ORF">COV72_07815</name>
</gene>
<keyword evidence="1" id="KW-1133">Transmembrane helix</keyword>
<evidence type="ECO:0000313" key="3">
    <source>
        <dbReference type="Proteomes" id="UP000229641"/>
    </source>
</evidence>
<proteinExistence type="predicted"/>
<feature type="transmembrane region" description="Helical" evidence="1">
    <location>
        <begin position="64"/>
        <end position="86"/>
    </location>
</feature>
<accession>A0A2H0LVY9</accession>
<dbReference type="EMBL" id="PCWA01000097">
    <property type="protein sequence ID" value="PIQ88526.1"/>
    <property type="molecule type" value="Genomic_DNA"/>
</dbReference>
<feature type="transmembrane region" description="Helical" evidence="1">
    <location>
        <begin position="93"/>
        <end position="110"/>
    </location>
</feature>